<dbReference type="Gene3D" id="1.10.10.60">
    <property type="entry name" value="Homeodomain-like"/>
    <property type="match status" value="1"/>
</dbReference>
<dbReference type="InterPro" id="IPR018062">
    <property type="entry name" value="HTH_AraC-typ_CS"/>
</dbReference>
<accession>A0A316KX52</accession>
<dbReference type="EMBL" id="QGEG01000006">
    <property type="protein sequence ID" value="PWL37375.1"/>
    <property type="molecule type" value="Genomic_DNA"/>
</dbReference>
<feature type="transmembrane region" description="Helical" evidence="4">
    <location>
        <begin position="74"/>
        <end position="96"/>
    </location>
</feature>
<evidence type="ECO:0000256" key="4">
    <source>
        <dbReference type="SAM" id="Phobius"/>
    </source>
</evidence>
<dbReference type="Proteomes" id="UP000245762">
    <property type="component" value="Unassembled WGS sequence"/>
</dbReference>
<dbReference type="InterPro" id="IPR018060">
    <property type="entry name" value="HTH_AraC"/>
</dbReference>
<dbReference type="Pfam" id="PF12833">
    <property type="entry name" value="HTH_18"/>
    <property type="match status" value="1"/>
</dbReference>
<evidence type="ECO:0000313" key="7">
    <source>
        <dbReference type="Proteomes" id="UP000245762"/>
    </source>
</evidence>
<feature type="transmembrane region" description="Helical" evidence="4">
    <location>
        <begin position="108"/>
        <end position="130"/>
    </location>
</feature>
<keyword evidence="4" id="KW-0472">Membrane</keyword>
<feature type="transmembrane region" description="Helical" evidence="4">
    <location>
        <begin position="184"/>
        <end position="202"/>
    </location>
</feature>
<feature type="transmembrane region" description="Helical" evidence="4">
    <location>
        <begin position="222"/>
        <end position="242"/>
    </location>
</feature>
<dbReference type="PANTHER" id="PTHR43280:SF29">
    <property type="entry name" value="ARAC-FAMILY TRANSCRIPTIONAL REGULATOR"/>
    <property type="match status" value="1"/>
</dbReference>
<gene>
    <name evidence="6" type="ORF">DKG77_16535</name>
</gene>
<dbReference type="InterPro" id="IPR009057">
    <property type="entry name" value="Homeodomain-like_sf"/>
</dbReference>
<feature type="transmembrane region" description="Helical" evidence="4">
    <location>
        <begin position="142"/>
        <end position="164"/>
    </location>
</feature>
<dbReference type="AlphaFoldDB" id="A0A316KX52"/>
<keyword evidence="4" id="KW-0812">Transmembrane</keyword>
<dbReference type="PROSITE" id="PS00041">
    <property type="entry name" value="HTH_ARAC_FAMILY_1"/>
    <property type="match status" value="1"/>
</dbReference>
<keyword evidence="3" id="KW-0804">Transcription</keyword>
<evidence type="ECO:0000259" key="5">
    <source>
        <dbReference type="PROSITE" id="PS01124"/>
    </source>
</evidence>
<evidence type="ECO:0000256" key="1">
    <source>
        <dbReference type="ARBA" id="ARBA00023015"/>
    </source>
</evidence>
<proteinExistence type="predicted"/>
<comment type="caution">
    <text evidence="6">The sequence shown here is derived from an EMBL/GenBank/DDBJ whole genome shotgun (WGS) entry which is preliminary data.</text>
</comment>
<dbReference type="PANTHER" id="PTHR43280">
    <property type="entry name" value="ARAC-FAMILY TRANSCRIPTIONAL REGULATOR"/>
    <property type="match status" value="1"/>
</dbReference>
<feature type="domain" description="HTH araC/xylS-type" evidence="5">
    <location>
        <begin position="298"/>
        <end position="400"/>
    </location>
</feature>
<keyword evidence="1" id="KW-0805">Transcription regulation</keyword>
<evidence type="ECO:0000256" key="2">
    <source>
        <dbReference type="ARBA" id="ARBA00023125"/>
    </source>
</evidence>
<sequence length="407" mass="47340">MISFRISKVWLKKGAKYYYKTKPKSGRIIRFINPKNYRYSFKNLQMIDLLQKITLFNFLLFTGLIWYHRKKLDAAILVFSFFLLGKGITLMSNLLLDGSFFSGNRFAYTTGILLNSFLFFYAPFLYWFTLNIVKSAVTIKKFSIHFVPFFIFALLNIGVVMFLVMGNQGPEFKNFLWFRNAFEMLYFFQVVAYTGISFWTVYKAESKSIGFDKMLEWLKQVLLIFIAIWFLFLTSSIFQSNAMVSDTLTAIGVLFLLILSNVTVFLMLGSPEVFYNNLSVRLKKEPNMGVINKENYDKLCDLVISEQLYKNADLKIGNLSEALNQSPRNVSALINNFYNGNFYDFINYYRIEEAKSLLKNDEGDMTILTILYESGFNNKSVFNAVFKKMVGETPSSFRKNHMAKLYG</sequence>
<dbReference type="GO" id="GO:0043565">
    <property type="term" value="F:sequence-specific DNA binding"/>
    <property type="evidence" value="ECO:0007669"/>
    <property type="project" value="InterPro"/>
</dbReference>
<dbReference type="PROSITE" id="PS01124">
    <property type="entry name" value="HTH_ARAC_FAMILY_2"/>
    <property type="match status" value="1"/>
</dbReference>
<name>A0A316KX52_9FLAO</name>
<organism evidence="6 7">
    <name type="scientific">Flagellimonas aquimarina</name>
    <dbReference type="NCBI Taxonomy" id="2201895"/>
    <lineage>
        <taxon>Bacteria</taxon>
        <taxon>Pseudomonadati</taxon>
        <taxon>Bacteroidota</taxon>
        <taxon>Flavobacteriia</taxon>
        <taxon>Flavobacteriales</taxon>
        <taxon>Flavobacteriaceae</taxon>
        <taxon>Flagellimonas</taxon>
    </lineage>
</organism>
<dbReference type="GO" id="GO:0003700">
    <property type="term" value="F:DNA-binding transcription factor activity"/>
    <property type="evidence" value="ECO:0007669"/>
    <property type="project" value="InterPro"/>
</dbReference>
<evidence type="ECO:0000313" key="6">
    <source>
        <dbReference type="EMBL" id="PWL37375.1"/>
    </source>
</evidence>
<feature type="transmembrane region" description="Helical" evidence="4">
    <location>
        <begin position="49"/>
        <end position="67"/>
    </location>
</feature>
<evidence type="ECO:0000256" key="3">
    <source>
        <dbReference type="ARBA" id="ARBA00023163"/>
    </source>
</evidence>
<keyword evidence="7" id="KW-1185">Reference proteome</keyword>
<protein>
    <recommendedName>
        <fullName evidence="5">HTH araC/xylS-type domain-containing protein</fullName>
    </recommendedName>
</protein>
<reference evidence="6 7" key="1">
    <citation type="submission" date="2018-05" db="EMBL/GenBank/DDBJ databases">
        <title>Complete genome sequence of Flagellimonas aquimarina ECD12 isolated from seaweed Ecklonia cava.</title>
        <authorList>
            <person name="Choi S."/>
            <person name="Seong C."/>
        </authorList>
    </citation>
    <scope>NUCLEOTIDE SEQUENCE [LARGE SCALE GENOMIC DNA]</scope>
    <source>
        <strain evidence="6 7">ECD12</strain>
    </source>
</reference>
<feature type="transmembrane region" description="Helical" evidence="4">
    <location>
        <begin position="248"/>
        <end position="268"/>
    </location>
</feature>
<keyword evidence="2" id="KW-0238">DNA-binding</keyword>
<keyword evidence="4" id="KW-1133">Transmembrane helix</keyword>
<dbReference type="SUPFAM" id="SSF46689">
    <property type="entry name" value="Homeodomain-like"/>
    <property type="match status" value="1"/>
</dbReference>
<dbReference type="SMART" id="SM00342">
    <property type="entry name" value="HTH_ARAC"/>
    <property type="match status" value="1"/>
</dbReference>